<feature type="transmembrane region" description="Helical" evidence="7">
    <location>
        <begin position="29"/>
        <end position="49"/>
    </location>
</feature>
<comment type="subcellular location">
    <subcellularLocation>
        <location evidence="1">Cell membrane</location>
        <topology evidence="1">Multi-pass membrane protein</topology>
    </subcellularLocation>
</comment>
<evidence type="ECO:0000313" key="8">
    <source>
        <dbReference type="EMBL" id="KPV52271.1"/>
    </source>
</evidence>
<feature type="transmembrane region" description="Helical" evidence="7">
    <location>
        <begin position="6"/>
        <end position="22"/>
    </location>
</feature>
<sequence length="85" mass="8989">MGIIAWLVFGALAGWVASMIAGTNERQGCLLNIIVGIVGAFIGGFLYSLVTGRDFVAGFDITSFIVAVVGAVILLFVLTGVRRRR</sequence>
<keyword evidence="3" id="KW-1003">Cell membrane</keyword>
<dbReference type="GO" id="GO:0005886">
    <property type="term" value="C:plasma membrane"/>
    <property type="evidence" value="ECO:0007669"/>
    <property type="project" value="UniProtKB-SubCell"/>
</dbReference>
<name>A0A0P9D0A0_9CHLR</name>
<evidence type="ECO:0000256" key="2">
    <source>
        <dbReference type="ARBA" id="ARBA00011006"/>
    </source>
</evidence>
<dbReference type="InterPro" id="IPR007341">
    <property type="entry name" value="Transgly_assoc"/>
</dbReference>
<reference evidence="8 9" key="1">
    <citation type="submission" date="2015-09" db="EMBL/GenBank/DDBJ databases">
        <title>Draft genome sequence of Kouleothrix aurantiaca JCM 19913.</title>
        <authorList>
            <person name="Hemp J."/>
        </authorList>
    </citation>
    <scope>NUCLEOTIDE SEQUENCE [LARGE SCALE GENOMIC DNA]</scope>
    <source>
        <strain evidence="8 9">COM-B</strain>
    </source>
</reference>
<dbReference type="AlphaFoldDB" id="A0A0P9D0A0"/>
<dbReference type="Proteomes" id="UP000050509">
    <property type="component" value="Unassembled WGS sequence"/>
</dbReference>
<dbReference type="PANTHER" id="PTHR33884">
    <property type="entry name" value="UPF0410 PROTEIN YMGE"/>
    <property type="match status" value="1"/>
</dbReference>
<evidence type="ECO:0000256" key="6">
    <source>
        <dbReference type="ARBA" id="ARBA00023136"/>
    </source>
</evidence>
<comment type="caution">
    <text evidence="8">The sequence shown here is derived from an EMBL/GenBank/DDBJ whole genome shotgun (WGS) entry which is preliminary data.</text>
</comment>
<comment type="similarity">
    <text evidence="2">Belongs to the UPF0410 family.</text>
</comment>
<evidence type="ECO:0000256" key="1">
    <source>
        <dbReference type="ARBA" id="ARBA00004651"/>
    </source>
</evidence>
<organism evidence="8 9">
    <name type="scientific">Kouleothrix aurantiaca</name>
    <dbReference type="NCBI Taxonomy" id="186479"/>
    <lineage>
        <taxon>Bacteria</taxon>
        <taxon>Bacillati</taxon>
        <taxon>Chloroflexota</taxon>
        <taxon>Chloroflexia</taxon>
        <taxon>Chloroflexales</taxon>
        <taxon>Roseiflexineae</taxon>
        <taxon>Roseiflexaceae</taxon>
        <taxon>Kouleothrix</taxon>
    </lineage>
</organism>
<evidence type="ECO:0000256" key="7">
    <source>
        <dbReference type="SAM" id="Phobius"/>
    </source>
</evidence>
<evidence type="ECO:0000256" key="5">
    <source>
        <dbReference type="ARBA" id="ARBA00022989"/>
    </source>
</evidence>
<evidence type="ECO:0008006" key="10">
    <source>
        <dbReference type="Google" id="ProtNLM"/>
    </source>
</evidence>
<keyword evidence="5 7" id="KW-1133">Transmembrane helix</keyword>
<evidence type="ECO:0000256" key="4">
    <source>
        <dbReference type="ARBA" id="ARBA00022692"/>
    </source>
</evidence>
<keyword evidence="4 7" id="KW-0812">Transmembrane</keyword>
<keyword evidence="9" id="KW-1185">Reference proteome</keyword>
<evidence type="ECO:0000313" key="9">
    <source>
        <dbReference type="Proteomes" id="UP000050509"/>
    </source>
</evidence>
<feature type="transmembrane region" description="Helical" evidence="7">
    <location>
        <begin position="61"/>
        <end position="81"/>
    </location>
</feature>
<dbReference type="PANTHER" id="PTHR33884:SF3">
    <property type="entry name" value="UPF0410 PROTEIN YMGE"/>
    <property type="match status" value="1"/>
</dbReference>
<dbReference type="EMBL" id="LJCR01000600">
    <property type="protein sequence ID" value="KPV52271.1"/>
    <property type="molecule type" value="Genomic_DNA"/>
</dbReference>
<proteinExistence type="inferred from homology"/>
<accession>A0A0P9D0A0</accession>
<keyword evidence="6 7" id="KW-0472">Membrane</keyword>
<evidence type="ECO:0000256" key="3">
    <source>
        <dbReference type="ARBA" id="ARBA00022475"/>
    </source>
</evidence>
<protein>
    <recommendedName>
        <fullName evidence="10">Transglycosylase</fullName>
    </recommendedName>
</protein>
<dbReference type="Pfam" id="PF04226">
    <property type="entry name" value="Transgly_assoc"/>
    <property type="match status" value="1"/>
</dbReference>
<gene>
    <name evidence="8" type="ORF">SE17_16465</name>
</gene>